<dbReference type="GO" id="GO:0045292">
    <property type="term" value="P:mRNA cis splicing, via spliceosome"/>
    <property type="evidence" value="ECO:0007669"/>
    <property type="project" value="EnsemblFungi"/>
</dbReference>
<dbReference type="AlphaFoldDB" id="G8ZVH1"/>
<dbReference type="SUPFAM" id="SSF56300">
    <property type="entry name" value="Metallo-dependent phosphatases"/>
    <property type="match status" value="1"/>
</dbReference>
<dbReference type="GO" id="GO:0030145">
    <property type="term" value="F:manganese ion binding"/>
    <property type="evidence" value="ECO:0007669"/>
    <property type="project" value="EnsemblFungi"/>
</dbReference>
<organism evidence="2 3">
    <name type="scientific">Torulaspora delbrueckii</name>
    <name type="common">Yeast</name>
    <name type="synonym">Candida colliculosa</name>
    <dbReference type="NCBI Taxonomy" id="4950"/>
    <lineage>
        <taxon>Eukaryota</taxon>
        <taxon>Fungi</taxon>
        <taxon>Dikarya</taxon>
        <taxon>Ascomycota</taxon>
        <taxon>Saccharomycotina</taxon>
        <taxon>Saccharomycetes</taxon>
        <taxon>Saccharomycetales</taxon>
        <taxon>Saccharomycetaceae</taxon>
        <taxon>Torulaspora</taxon>
    </lineage>
</organism>
<dbReference type="RefSeq" id="XP_003681826.1">
    <property type="nucleotide sequence ID" value="XM_003681778.1"/>
</dbReference>
<dbReference type="GO" id="GO:0008270">
    <property type="term" value="F:zinc ion binding"/>
    <property type="evidence" value="ECO:0007669"/>
    <property type="project" value="EnsemblFungi"/>
</dbReference>
<evidence type="ECO:0000259" key="1">
    <source>
        <dbReference type="SMART" id="SM01124"/>
    </source>
</evidence>
<feature type="domain" description="Lariat debranching enzyme C-terminal" evidence="1">
    <location>
        <begin position="258"/>
        <end position="356"/>
    </location>
</feature>
<dbReference type="Pfam" id="PF05011">
    <property type="entry name" value="DBR1"/>
    <property type="match status" value="1"/>
</dbReference>
<dbReference type="GO" id="GO:0006401">
    <property type="term" value="P:RNA catabolic process"/>
    <property type="evidence" value="ECO:0007669"/>
    <property type="project" value="EnsemblFungi"/>
</dbReference>
<accession>G8ZVH1</accession>
<dbReference type="InParanoid" id="G8ZVH1"/>
<dbReference type="GO" id="GO:0008419">
    <property type="term" value="F:RNA lariat debranching enzyme activity"/>
    <property type="evidence" value="ECO:0007669"/>
    <property type="project" value="EnsemblFungi"/>
</dbReference>
<dbReference type="InterPro" id="IPR004843">
    <property type="entry name" value="Calcineurin-like_PHP"/>
</dbReference>
<keyword evidence="3" id="KW-1185">Reference proteome</keyword>
<dbReference type="eggNOG" id="KOG2863">
    <property type="taxonomic scope" value="Eukaryota"/>
</dbReference>
<dbReference type="EMBL" id="HE616746">
    <property type="protein sequence ID" value="CCE92615.1"/>
    <property type="molecule type" value="Genomic_DNA"/>
</dbReference>
<dbReference type="KEGG" id="tdl:TDEL_0E03720"/>
<dbReference type="GO" id="GO:0007124">
    <property type="term" value="P:pseudohyphal growth"/>
    <property type="evidence" value="ECO:0007669"/>
    <property type="project" value="EnsemblFungi"/>
</dbReference>
<dbReference type="GeneID" id="11504016"/>
<dbReference type="GO" id="GO:0016074">
    <property type="term" value="P:sno(s)RNA metabolic process"/>
    <property type="evidence" value="ECO:0007669"/>
    <property type="project" value="EnsemblFungi"/>
</dbReference>
<dbReference type="GO" id="GO:0032197">
    <property type="term" value="P:retrotransposition"/>
    <property type="evidence" value="ECO:0007669"/>
    <property type="project" value="EnsemblFungi"/>
</dbReference>
<name>G8ZVH1_TORDE</name>
<dbReference type="SMART" id="SM01124">
    <property type="entry name" value="DBR1"/>
    <property type="match status" value="1"/>
</dbReference>
<sequence length="363" mass="42988">MRVAIQGCCHGELHQVFQRVAELHAENPIDLLLILGDFQSIRDEKDFQSISIPPKYQKYGDFRDYYHDDELKPSVLTLFIGGNHESMRHLMLLPHGGYAARDIYYLGYSNVIWYRGLRIGSLSGIWKKWDFHKDRPSWETLESGQWSSKVRELYHVRSSDTKPLFMLNGPLDIMMSHDWPNEVVYHGNTQDLLKWKPFFKKDIQTHQLGNPISWKLLTHLKPKWWFSAHLHVKYKAIVKHNKRKKKNQDEVDLDLSSEDERDDLETVFLALDKCLPRRQWLEIIDIEPDTTHPSFKNKDTLYWDPEFISNLQTVADQNSIPKVKDAIDWDQYQIPQYVPGIQRQETEQTSNYNHKFFSNIYNA</sequence>
<dbReference type="PANTHER" id="PTHR12849">
    <property type="entry name" value="RNA LARIAT DEBRANCHING ENZYME"/>
    <property type="match status" value="1"/>
</dbReference>
<dbReference type="PANTHER" id="PTHR12849:SF0">
    <property type="entry name" value="LARIAT DEBRANCHING ENZYME"/>
    <property type="match status" value="1"/>
</dbReference>
<dbReference type="Pfam" id="PF00149">
    <property type="entry name" value="Metallophos"/>
    <property type="match status" value="1"/>
</dbReference>
<evidence type="ECO:0000313" key="3">
    <source>
        <dbReference type="Proteomes" id="UP000005627"/>
    </source>
</evidence>
<dbReference type="GO" id="GO:0005634">
    <property type="term" value="C:nucleus"/>
    <property type="evidence" value="ECO:0007669"/>
    <property type="project" value="TreeGrafter"/>
</dbReference>
<dbReference type="STRING" id="1076872.G8ZVH1"/>
<dbReference type="InterPro" id="IPR029052">
    <property type="entry name" value="Metallo-depent_PP-like"/>
</dbReference>
<evidence type="ECO:0000313" key="2">
    <source>
        <dbReference type="EMBL" id="CCE92615.1"/>
    </source>
</evidence>
<dbReference type="Proteomes" id="UP000005627">
    <property type="component" value="Chromosome 5"/>
</dbReference>
<protein>
    <recommendedName>
        <fullName evidence="1">Lariat debranching enzyme C-terminal domain-containing protein</fullName>
    </recommendedName>
</protein>
<reference evidence="2 3" key="1">
    <citation type="journal article" date="2011" name="Proc. Natl. Acad. Sci. U.S.A.">
        <title>Evolutionary erosion of yeast sex chromosomes by mating-type switching accidents.</title>
        <authorList>
            <person name="Gordon J.L."/>
            <person name="Armisen D."/>
            <person name="Proux-Wera E."/>
            <person name="Oheigeartaigh S.S."/>
            <person name="Byrne K.P."/>
            <person name="Wolfe K.H."/>
        </authorList>
    </citation>
    <scope>NUCLEOTIDE SEQUENCE [LARGE SCALE GENOMIC DNA]</scope>
    <source>
        <strain evidence="3">ATCC 10662 / CBS 1146 / NBRC 0425 / NCYC 2629 / NRRL Y-866</strain>
    </source>
</reference>
<dbReference type="InterPro" id="IPR007708">
    <property type="entry name" value="DBR1_C"/>
</dbReference>
<dbReference type="OrthoDB" id="407609at2759"/>
<dbReference type="HOGENOM" id="CLU_005893_1_0_1"/>
<dbReference type="FunCoup" id="G8ZVH1">
    <property type="interactions" value="705"/>
</dbReference>
<dbReference type="GO" id="GO:0005506">
    <property type="term" value="F:iron ion binding"/>
    <property type="evidence" value="ECO:0007669"/>
    <property type="project" value="EnsemblFungi"/>
</dbReference>
<proteinExistence type="predicted"/>
<gene>
    <name evidence="2" type="primary">TDEL0E03720</name>
    <name evidence="2" type="ORF">TDEL_0E03720</name>
</gene>